<evidence type="ECO:0000256" key="1">
    <source>
        <dbReference type="SAM" id="Phobius"/>
    </source>
</evidence>
<dbReference type="EMBL" id="LAZR01000428">
    <property type="protein sequence ID" value="KKN69338.1"/>
    <property type="molecule type" value="Genomic_DNA"/>
</dbReference>
<keyword evidence="1" id="KW-1133">Transmembrane helix</keyword>
<proteinExistence type="predicted"/>
<name>A0A0F9VUD7_9ZZZZ</name>
<keyword evidence="1" id="KW-0472">Membrane</keyword>
<dbReference type="AlphaFoldDB" id="A0A0F9VUD7"/>
<comment type="caution">
    <text evidence="2">The sequence shown here is derived from an EMBL/GenBank/DDBJ whole genome shotgun (WGS) entry which is preliminary data.</text>
</comment>
<accession>A0A0F9VUD7</accession>
<feature type="transmembrane region" description="Helical" evidence="1">
    <location>
        <begin position="32"/>
        <end position="50"/>
    </location>
</feature>
<sequence length="62" mass="6918">MDKSENTFFIGFYIGMMALSIISILINWKVYLAMLIVSSLAATAHIIYAIEKWGSQNTGRSS</sequence>
<reference evidence="2" key="1">
    <citation type="journal article" date="2015" name="Nature">
        <title>Complex archaea that bridge the gap between prokaryotes and eukaryotes.</title>
        <authorList>
            <person name="Spang A."/>
            <person name="Saw J.H."/>
            <person name="Jorgensen S.L."/>
            <person name="Zaremba-Niedzwiedzka K."/>
            <person name="Martijn J."/>
            <person name="Lind A.E."/>
            <person name="van Eijk R."/>
            <person name="Schleper C."/>
            <person name="Guy L."/>
            <person name="Ettema T.J."/>
        </authorList>
    </citation>
    <scope>NUCLEOTIDE SEQUENCE</scope>
</reference>
<gene>
    <name evidence="2" type="ORF">LCGC14_0441970</name>
</gene>
<keyword evidence="1" id="KW-0812">Transmembrane</keyword>
<organism evidence="2">
    <name type="scientific">marine sediment metagenome</name>
    <dbReference type="NCBI Taxonomy" id="412755"/>
    <lineage>
        <taxon>unclassified sequences</taxon>
        <taxon>metagenomes</taxon>
        <taxon>ecological metagenomes</taxon>
    </lineage>
</organism>
<feature type="transmembrane region" description="Helical" evidence="1">
    <location>
        <begin position="7"/>
        <end position="26"/>
    </location>
</feature>
<evidence type="ECO:0000313" key="2">
    <source>
        <dbReference type="EMBL" id="KKN69338.1"/>
    </source>
</evidence>
<protein>
    <submittedName>
        <fullName evidence="2">Uncharacterized protein</fullName>
    </submittedName>
</protein>